<reference evidence="1" key="1">
    <citation type="submission" date="2022-09" db="EMBL/GenBank/DDBJ databases">
        <title>Intensive care unit water sources are persistently colonized with multi-drug resistant bacteria and are the site of extensive horizontal gene transfer of antibiotic resistance genes.</title>
        <authorList>
            <person name="Diorio-Toth L."/>
        </authorList>
    </citation>
    <scope>NUCLEOTIDE SEQUENCE</scope>
    <source>
        <strain evidence="1">GD03686</strain>
    </source>
</reference>
<dbReference type="EMBL" id="JAOCJW010000047">
    <property type="protein sequence ID" value="MDH2007149.1"/>
    <property type="molecule type" value="Genomic_DNA"/>
</dbReference>
<protein>
    <submittedName>
        <fullName evidence="1">Uncharacterized protein</fullName>
    </submittedName>
</protein>
<dbReference type="AlphaFoldDB" id="A0AA43AZ12"/>
<sequence length="108" mass="11556">MRFTAPAVLTGIQSSKGEFETASGTARAFDSTTFHLAVDLGEKSTGETIGQVTRPFKLGTSTEFAKWKNMKDKWPAGGIQVEATFDMVAGAENSSKLTLVDIRPQAKG</sequence>
<evidence type="ECO:0000313" key="2">
    <source>
        <dbReference type="Proteomes" id="UP001161294"/>
    </source>
</evidence>
<name>A0AA43AZ12_9BURK</name>
<comment type="caution">
    <text evidence="1">The sequence shown here is derived from an EMBL/GenBank/DDBJ whole genome shotgun (WGS) entry which is preliminary data.</text>
</comment>
<gene>
    <name evidence="1" type="ORF">N5J23_16680</name>
</gene>
<dbReference type="RefSeq" id="WP_279849475.1">
    <property type="nucleotide sequence ID" value="NZ_JAOCET010000001.1"/>
</dbReference>
<accession>A0AA43AZ12</accession>
<proteinExistence type="predicted"/>
<evidence type="ECO:0000313" key="1">
    <source>
        <dbReference type="EMBL" id="MDH2007149.1"/>
    </source>
</evidence>
<dbReference type="Proteomes" id="UP001161294">
    <property type="component" value="Unassembled WGS sequence"/>
</dbReference>
<organism evidence="1 2">
    <name type="scientific">Comamonas aquatica</name>
    <dbReference type="NCBI Taxonomy" id="225991"/>
    <lineage>
        <taxon>Bacteria</taxon>
        <taxon>Pseudomonadati</taxon>
        <taxon>Pseudomonadota</taxon>
        <taxon>Betaproteobacteria</taxon>
        <taxon>Burkholderiales</taxon>
        <taxon>Comamonadaceae</taxon>
        <taxon>Comamonas</taxon>
    </lineage>
</organism>